<dbReference type="Proteomes" id="UP001222087">
    <property type="component" value="Chromosome"/>
</dbReference>
<evidence type="ECO:0000313" key="1">
    <source>
        <dbReference type="EMBL" id="WED43552.1"/>
    </source>
</evidence>
<proteinExistence type="predicted"/>
<protein>
    <submittedName>
        <fullName evidence="1">Uncharacterized protein</fullName>
    </submittedName>
</protein>
<organism evidence="1 2">
    <name type="scientific">Legionella cardiaca</name>
    <dbReference type="NCBI Taxonomy" id="1071983"/>
    <lineage>
        <taxon>Bacteria</taxon>
        <taxon>Pseudomonadati</taxon>
        <taxon>Pseudomonadota</taxon>
        <taxon>Gammaproteobacteria</taxon>
        <taxon>Legionellales</taxon>
        <taxon>Legionellaceae</taxon>
        <taxon>Legionella</taxon>
    </lineage>
</organism>
<name>A0ABY8AWP2_9GAMM</name>
<evidence type="ECO:0000313" key="2">
    <source>
        <dbReference type="Proteomes" id="UP001222087"/>
    </source>
</evidence>
<keyword evidence="2" id="KW-1185">Reference proteome</keyword>
<dbReference type="RefSeq" id="WP_275089361.1">
    <property type="nucleotide sequence ID" value="NZ_CP119078.1"/>
</dbReference>
<dbReference type="EMBL" id="CP119078">
    <property type="protein sequence ID" value="WED43552.1"/>
    <property type="molecule type" value="Genomic_DNA"/>
</dbReference>
<gene>
    <name evidence="1" type="ORF">PXX05_01900</name>
</gene>
<sequence length="142" mass="16885">MRVKEKITIYRVQYNQFIDEMRCFFDKTEEPIEKAHRHEVFDTLLLLATYSTAAKFDAELHNLLPLEENNLRLKSMCQRLQELNGVCTCTLSDEHEIYQELFNGVSFLNFDKKDILRHRLSQQITELILEKTNTHSVSLKNY</sequence>
<reference evidence="1 2" key="1">
    <citation type="submission" date="2023-02" db="EMBL/GenBank/DDBJ databases">
        <title>Genome Sequence of L. cardiaca H63T.</title>
        <authorList>
            <person name="Lopez A.E."/>
            <person name="Cianciotto N.P."/>
        </authorList>
    </citation>
    <scope>NUCLEOTIDE SEQUENCE [LARGE SCALE GENOMIC DNA]</scope>
    <source>
        <strain evidence="1 2">H63</strain>
    </source>
</reference>
<accession>A0ABY8AWP2</accession>